<reference evidence="3" key="2">
    <citation type="submission" date="2010-05" db="EMBL/GenBank/DDBJ databases">
        <title>The genome sequence of Magnaporthe poae strain ATCC 64411.</title>
        <authorList>
            <person name="Ma L.-J."/>
            <person name="Dead R."/>
            <person name="Young S."/>
            <person name="Zeng Q."/>
            <person name="Koehrsen M."/>
            <person name="Alvarado L."/>
            <person name="Berlin A."/>
            <person name="Chapman S.B."/>
            <person name="Chen Z."/>
            <person name="Freedman E."/>
            <person name="Gellesch M."/>
            <person name="Goldberg J."/>
            <person name="Griggs A."/>
            <person name="Gujja S."/>
            <person name="Heilman E.R."/>
            <person name="Heiman D."/>
            <person name="Hepburn T."/>
            <person name="Howarth C."/>
            <person name="Jen D."/>
            <person name="Larson L."/>
            <person name="Mehta T."/>
            <person name="Neiman D."/>
            <person name="Pearson M."/>
            <person name="Roberts A."/>
            <person name="Saif S."/>
            <person name="Shea T."/>
            <person name="Shenoy N."/>
            <person name="Sisk P."/>
            <person name="Stolte C."/>
            <person name="Sykes S."/>
            <person name="Walk T."/>
            <person name="White J."/>
            <person name="Yandava C."/>
            <person name="Haas B."/>
            <person name="Nusbaum C."/>
            <person name="Birren B."/>
        </authorList>
    </citation>
    <scope>NUCLEOTIDE SEQUENCE [LARGE SCALE GENOMIC DNA]</scope>
    <source>
        <strain evidence="3">ATCC 64411 / 73-15</strain>
    </source>
</reference>
<dbReference type="EnsemblFungi" id="MAPG_08891T0">
    <property type="protein sequence ID" value="MAPG_08891T0"/>
    <property type="gene ID" value="MAPG_08891"/>
</dbReference>
<dbReference type="InterPro" id="IPR036852">
    <property type="entry name" value="Peptidase_S8/S53_dom_sf"/>
</dbReference>
<dbReference type="GO" id="GO:0004252">
    <property type="term" value="F:serine-type endopeptidase activity"/>
    <property type="evidence" value="ECO:0007669"/>
    <property type="project" value="InterPro"/>
</dbReference>
<sequence>MEQLSLDGGDGRNLSLTLNPNLVPVTKADPLTELNDALVNVPRKVLLYCAGEDSGEYESTENYRKPYPANSNTKRIKRIGSAGQNGKASTSTNTKNVDYLFPGEVVSVKGSTTSSSAATALASGFAALVLWCAEAWRVQCKKEGKEPEDCDFQQPGRMDALFDKLKVDANEASLVNVTAMLDEAAADEVSEPAAALVKLCKALIPGEFKEPKKAKKAKD</sequence>
<name>A0A0C4E8I2_MAGP6</name>
<dbReference type="GO" id="GO:0006508">
    <property type="term" value="P:proteolysis"/>
    <property type="evidence" value="ECO:0007669"/>
    <property type="project" value="InterPro"/>
</dbReference>
<reference evidence="2" key="4">
    <citation type="journal article" date="2015" name="G3 (Bethesda)">
        <title>Genome sequences of three phytopathogenic species of the Magnaporthaceae family of fungi.</title>
        <authorList>
            <person name="Okagaki L.H."/>
            <person name="Nunes C.C."/>
            <person name="Sailsbery J."/>
            <person name="Clay B."/>
            <person name="Brown D."/>
            <person name="John T."/>
            <person name="Oh Y."/>
            <person name="Young N."/>
            <person name="Fitzgerald M."/>
            <person name="Haas B.J."/>
            <person name="Zeng Q."/>
            <person name="Young S."/>
            <person name="Adiconis X."/>
            <person name="Fan L."/>
            <person name="Levin J.Z."/>
            <person name="Mitchell T.K."/>
            <person name="Okubara P.A."/>
            <person name="Farman M.L."/>
            <person name="Kohn L.M."/>
            <person name="Birren B."/>
            <person name="Ma L.-J."/>
            <person name="Dean R.A."/>
        </authorList>
    </citation>
    <scope>NUCLEOTIDE SEQUENCE</scope>
    <source>
        <strain evidence="2">ATCC 64411 / 73-15</strain>
    </source>
</reference>
<accession>A0A0C4E8I2</accession>
<dbReference type="AlphaFoldDB" id="A0A0C4E8I2"/>
<protein>
    <recommendedName>
        <fullName evidence="4">Peptidase S8/S53 domain-containing protein</fullName>
    </recommendedName>
</protein>
<dbReference type="VEuPathDB" id="FungiDB:MAPG_08891"/>
<reference evidence="1" key="3">
    <citation type="submission" date="2011-03" db="EMBL/GenBank/DDBJ databases">
        <title>Annotation of Magnaporthe poae ATCC 64411.</title>
        <authorList>
            <person name="Ma L.-J."/>
            <person name="Dead R."/>
            <person name="Young S.K."/>
            <person name="Zeng Q."/>
            <person name="Gargeya S."/>
            <person name="Fitzgerald M."/>
            <person name="Haas B."/>
            <person name="Abouelleil A."/>
            <person name="Alvarado L."/>
            <person name="Arachchi H.M."/>
            <person name="Berlin A."/>
            <person name="Brown A."/>
            <person name="Chapman S.B."/>
            <person name="Chen Z."/>
            <person name="Dunbar C."/>
            <person name="Freedman E."/>
            <person name="Gearin G."/>
            <person name="Gellesch M."/>
            <person name="Goldberg J."/>
            <person name="Griggs A."/>
            <person name="Gujja S."/>
            <person name="Heiman D."/>
            <person name="Howarth C."/>
            <person name="Larson L."/>
            <person name="Lui A."/>
            <person name="MacDonald P.J.P."/>
            <person name="Mehta T."/>
            <person name="Montmayeur A."/>
            <person name="Murphy C."/>
            <person name="Neiman D."/>
            <person name="Pearson M."/>
            <person name="Priest M."/>
            <person name="Roberts A."/>
            <person name="Saif S."/>
            <person name="Shea T."/>
            <person name="Shenoy N."/>
            <person name="Sisk P."/>
            <person name="Stolte C."/>
            <person name="Sykes S."/>
            <person name="Yandava C."/>
            <person name="Wortman J."/>
            <person name="Nusbaum C."/>
            <person name="Birren B."/>
        </authorList>
    </citation>
    <scope>NUCLEOTIDE SEQUENCE</scope>
    <source>
        <strain evidence="1">ATCC 64411</strain>
    </source>
</reference>
<evidence type="ECO:0000313" key="1">
    <source>
        <dbReference type="EMBL" id="KLU89922.1"/>
    </source>
</evidence>
<proteinExistence type="predicted"/>
<dbReference type="Proteomes" id="UP000011715">
    <property type="component" value="Unassembled WGS sequence"/>
</dbReference>
<dbReference type="OrthoDB" id="4590034at2759"/>
<evidence type="ECO:0000313" key="3">
    <source>
        <dbReference type="Proteomes" id="UP000011715"/>
    </source>
</evidence>
<gene>
    <name evidence="1" type="ORF">MAPG_08891</name>
</gene>
<reference evidence="1" key="1">
    <citation type="submission" date="2010-05" db="EMBL/GenBank/DDBJ databases">
        <title>The Genome Sequence of Magnaporthe poae strain ATCC 64411.</title>
        <authorList>
            <consortium name="The Broad Institute Genome Sequencing Platform"/>
            <consortium name="Broad Institute Genome Sequencing Center for Infectious Disease"/>
            <person name="Ma L.-J."/>
            <person name="Dead R."/>
            <person name="Young S."/>
            <person name="Zeng Q."/>
            <person name="Koehrsen M."/>
            <person name="Alvarado L."/>
            <person name="Berlin A."/>
            <person name="Chapman S.B."/>
            <person name="Chen Z."/>
            <person name="Freedman E."/>
            <person name="Gellesch M."/>
            <person name="Goldberg J."/>
            <person name="Griggs A."/>
            <person name="Gujja S."/>
            <person name="Heilman E.R."/>
            <person name="Heiman D."/>
            <person name="Hepburn T."/>
            <person name="Howarth C."/>
            <person name="Jen D."/>
            <person name="Larson L."/>
            <person name="Mehta T."/>
            <person name="Neiman D."/>
            <person name="Pearson M."/>
            <person name="Roberts A."/>
            <person name="Saif S."/>
            <person name="Shea T."/>
            <person name="Shenoy N."/>
            <person name="Sisk P."/>
            <person name="Stolte C."/>
            <person name="Sykes S."/>
            <person name="Walk T."/>
            <person name="White J."/>
            <person name="Yandava C."/>
            <person name="Haas B."/>
            <person name="Nusbaum C."/>
            <person name="Birren B."/>
        </authorList>
    </citation>
    <scope>NUCLEOTIDE SEQUENCE</scope>
    <source>
        <strain evidence="1">ATCC 64411</strain>
    </source>
</reference>
<dbReference type="Gene3D" id="3.40.50.200">
    <property type="entry name" value="Peptidase S8/S53 domain"/>
    <property type="match status" value="1"/>
</dbReference>
<organism evidence="2 3">
    <name type="scientific">Magnaporthiopsis poae (strain ATCC 64411 / 73-15)</name>
    <name type="common">Kentucky bluegrass fungus</name>
    <name type="synonym">Magnaporthe poae</name>
    <dbReference type="NCBI Taxonomy" id="644358"/>
    <lineage>
        <taxon>Eukaryota</taxon>
        <taxon>Fungi</taxon>
        <taxon>Dikarya</taxon>
        <taxon>Ascomycota</taxon>
        <taxon>Pezizomycotina</taxon>
        <taxon>Sordariomycetes</taxon>
        <taxon>Sordariomycetidae</taxon>
        <taxon>Magnaporthales</taxon>
        <taxon>Magnaporthaceae</taxon>
        <taxon>Magnaporthiopsis</taxon>
    </lineage>
</organism>
<evidence type="ECO:0008006" key="4">
    <source>
        <dbReference type="Google" id="ProtNLM"/>
    </source>
</evidence>
<evidence type="ECO:0000313" key="2">
    <source>
        <dbReference type="EnsemblFungi" id="MAPG_08891T0"/>
    </source>
</evidence>
<dbReference type="EMBL" id="ADBL01002168">
    <property type="status" value="NOT_ANNOTATED_CDS"/>
    <property type="molecule type" value="Genomic_DNA"/>
</dbReference>
<keyword evidence="3" id="KW-1185">Reference proteome</keyword>
<reference evidence="2" key="5">
    <citation type="submission" date="2015-06" db="UniProtKB">
        <authorList>
            <consortium name="EnsemblFungi"/>
        </authorList>
    </citation>
    <scope>IDENTIFICATION</scope>
    <source>
        <strain evidence="2">ATCC 64411</strain>
    </source>
</reference>
<dbReference type="SUPFAM" id="SSF52743">
    <property type="entry name" value="Subtilisin-like"/>
    <property type="match status" value="1"/>
</dbReference>
<dbReference type="EMBL" id="GL876973">
    <property type="protein sequence ID" value="KLU89922.1"/>
    <property type="molecule type" value="Genomic_DNA"/>
</dbReference>